<dbReference type="GO" id="GO:0008270">
    <property type="term" value="F:zinc ion binding"/>
    <property type="evidence" value="ECO:0007669"/>
    <property type="project" value="UniProtKB-KW"/>
</dbReference>
<keyword evidence="6" id="KW-0812">Transmembrane</keyword>
<accession>A0A5J9SNF9</accession>
<evidence type="ECO:0000256" key="1">
    <source>
        <dbReference type="ARBA" id="ARBA00022723"/>
    </source>
</evidence>
<proteinExistence type="predicted"/>
<evidence type="ECO:0000256" key="5">
    <source>
        <dbReference type="SAM" id="Coils"/>
    </source>
</evidence>
<dbReference type="Gramene" id="TVU00538">
    <property type="protein sequence ID" value="TVU00538"/>
    <property type="gene ID" value="EJB05_54001"/>
</dbReference>
<dbReference type="EMBL" id="RWGY01000571">
    <property type="protein sequence ID" value="TVU00538.1"/>
    <property type="molecule type" value="Genomic_DNA"/>
</dbReference>
<evidence type="ECO:0000256" key="2">
    <source>
        <dbReference type="ARBA" id="ARBA00022771"/>
    </source>
</evidence>
<evidence type="ECO:0000259" key="7">
    <source>
        <dbReference type="PROSITE" id="PS51999"/>
    </source>
</evidence>
<protein>
    <recommendedName>
        <fullName evidence="7">GRF-type domain-containing protein</fullName>
    </recommendedName>
</protein>
<evidence type="ECO:0000313" key="9">
    <source>
        <dbReference type="Proteomes" id="UP000324897"/>
    </source>
</evidence>
<keyword evidence="6" id="KW-1133">Transmembrane helix</keyword>
<dbReference type="PANTHER" id="PTHR33680:SF7">
    <property type="entry name" value="OS02G0474200 PROTEIN"/>
    <property type="match status" value="1"/>
</dbReference>
<keyword evidence="3" id="KW-0862">Zinc</keyword>
<sequence>MSSAGSSRSSSLFPANGSLPVIECPNHPDRKLVLLTANTERNRGKKFYRCMKGYRTDNACDFFIWEDKYYQYLVDNGFLEDAFLETPTVRSEPVQASVATNLDMQLRQDVAELKATVRMLERNIAEMQTTINRLKSDKTLLCAMGIVLAAVLVAAMLK</sequence>
<feature type="transmembrane region" description="Helical" evidence="6">
    <location>
        <begin position="139"/>
        <end position="157"/>
    </location>
</feature>
<dbReference type="Proteomes" id="UP000324897">
    <property type="component" value="Unassembled WGS sequence"/>
</dbReference>
<comment type="caution">
    <text evidence="8">The sequence shown here is derived from an EMBL/GenBank/DDBJ whole genome shotgun (WGS) entry which is preliminary data.</text>
</comment>
<dbReference type="PANTHER" id="PTHR33680">
    <property type="entry name" value="OS07G0190500 PROTEIN"/>
    <property type="match status" value="1"/>
</dbReference>
<feature type="domain" description="GRF-type" evidence="7">
    <location>
        <begin position="24"/>
        <end position="69"/>
    </location>
</feature>
<organism evidence="8 9">
    <name type="scientific">Eragrostis curvula</name>
    <name type="common">weeping love grass</name>
    <dbReference type="NCBI Taxonomy" id="38414"/>
    <lineage>
        <taxon>Eukaryota</taxon>
        <taxon>Viridiplantae</taxon>
        <taxon>Streptophyta</taxon>
        <taxon>Embryophyta</taxon>
        <taxon>Tracheophyta</taxon>
        <taxon>Spermatophyta</taxon>
        <taxon>Magnoliopsida</taxon>
        <taxon>Liliopsida</taxon>
        <taxon>Poales</taxon>
        <taxon>Poaceae</taxon>
        <taxon>PACMAD clade</taxon>
        <taxon>Chloridoideae</taxon>
        <taxon>Eragrostideae</taxon>
        <taxon>Eragrostidinae</taxon>
        <taxon>Eragrostis</taxon>
    </lineage>
</organism>
<keyword evidence="1" id="KW-0479">Metal-binding</keyword>
<feature type="coiled-coil region" evidence="5">
    <location>
        <begin position="103"/>
        <end position="137"/>
    </location>
</feature>
<reference evidence="8 9" key="1">
    <citation type="journal article" date="2019" name="Sci. Rep.">
        <title>A high-quality genome of Eragrostis curvula grass provides insights into Poaceae evolution and supports new strategies to enhance forage quality.</title>
        <authorList>
            <person name="Carballo J."/>
            <person name="Santos B.A.C.M."/>
            <person name="Zappacosta D."/>
            <person name="Garbus I."/>
            <person name="Selva J.P."/>
            <person name="Gallo C.A."/>
            <person name="Diaz A."/>
            <person name="Albertini E."/>
            <person name="Caccamo M."/>
            <person name="Echenique V."/>
        </authorList>
    </citation>
    <scope>NUCLEOTIDE SEQUENCE [LARGE SCALE GENOMIC DNA]</scope>
    <source>
        <strain evidence="9">cv. Victoria</strain>
        <tissue evidence="8">Leaf</tissue>
    </source>
</reference>
<evidence type="ECO:0000313" key="8">
    <source>
        <dbReference type="EMBL" id="TVU00538.1"/>
    </source>
</evidence>
<keyword evidence="6" id="KW-0472">Membrane</keyword>
<dbReference type="OrthoDB" id="1435771at2759"/>
<dbReference type="AlphaFoldDB" id="A0A5J9SNF9"/>
<name>A0A5J9SNF9_9POAL</name>
<dbReference type="PROSITE" id="PS51999">
    <property type="entry name" value="ZF_GRF"/>
    <property type="match status" value="1"/>
</dbReference>
<keyword evidence="5" id="KW-0175">Coiled coil</keyword>
<keyword evidence="9" id="KW-1185">Reference proteome</keyword>
<dbReference type="InterPro" id="IPR010666">
    <property type="entry name" value="Znf_GRF"/>
</dbReference>
<dbReference type="Pfam" id="PF06839">
    <property type="entry name" value="Zn_ribbon_GRF"/>
    <property type="match status" value="1"/>
</dbReference>
<keyword evidence="2 4" id="KW-0863">Zinc-finger</keyword>
<evidence type="ECO:0000256" key="4">
    <source>
        <dbReference type="PROSITE-ProRule" id="PRU01343"/>
    </source>
</evidence>
<gene>
    <name evidence="8" type="ORF">EJB05_54001</name>
</gene>
<evidence type="ECO:0000256" key="3">
    <source>
        <dbReference type="ARBA" id="ARBA00022833"/>
    </source>
</evidence>
<evidence type="ECO:0000256" key="6">
    <source>
        <dbReference type="SAM" id="Phobius"/>
    </source>
</evidence>